<dbReference type="InterPro" id="IPR008921">
    <property type="entry name" value="DNA_pol3_clamp-load_cplx_C"/>
</dbReference>
<organism evidence="6">
    <name type="scientific">marine metagenome</name>
    <dbReference type="NCBI Taxonomy" id="408172"/>
    <lineage>
        <taxon>unclassified sequences</taxon>
        <taxon>metagenomes</taxon>
        <taxon>ecological metagenomes</taxon>
    </lineage>
</organism>
<protein>
    <recommendedName>
        <fullName evidence="5">AAA+ ATPase domain-containing protein</fullName>
    </recommendedName>
</protein>
<evidence type="ECO:0000259" key="5">
    <source>
        <dbReference type="SMART" id="SM00382"/>
    </source>
</evidence>
<evidence type="ECO:0000256" key="3">
    <source>
        <dbReference type="ARBA" id="ARBA00022741"/>
    </source>
</evidence>
<dbReference type="Gene3D" id="1.10.8.60">
    <property type="match status" value="1"/>
</dbReference>
<evidence type="ECO:0000256" key="2">
    <source>
        <dbReference type="ARBA" id="ARBA00022705"/>
    </source>
</evidence>
<dbReference type="Gene3D" id="3.40.50.300">
    <property type="entry name" value="P-loop containing nucleotide triphosphate hydrolases"/>
    <property type="match status" value="1"/>
</dbReference>
<dbReference type="Gene3D" id="1.10.3710.10">
    <property type="entry name" value="DNA polymerase III clamp loader subunits, C-terminal domain"/>
    <property type="match status" value="1"/>
</dbReference>
<comment type="similarity">
    <text evidence="1">Belongs to the AAA ATPase family. RarA/MGS1/WRNIP1 subfamily.</text>
</comment>
<dbReference type="InterPro" id="IPR051314">
    <property type="entry name" value="AAA_ATPase_RarA/MGS1/WRNIP1"/>
</dbReference>
<dbReference type="InterPro" id="IPR003593">
    <property type="entry name" value="AAA+_ATPase"/>
</dbReference>
<dbReference type="FunFam" id="1.10.8.60:FF:000029">
    <property type="entry name" value="Replication-associated recombination protein A"/>
    <property type="match status" value="1"/>
</dbReference>
<evidence type="ECO:0000256" key="1">
    <source>
        <dbReference type="ARBA" id="ARBA00008959"/>
    </source>
</evidence>
<dbReference type="Gene3D" id="1.20.272.10">
    <property type="match status" value="1"/>
</dbReference>
<dbReference type="PANTHER" id="PTHR13779:SF7">
    <property type="entry name" value="ATPASE WRNIP1"/>
    <property type="match status" value="1"/>
</dbReference>
<evidence type="ECO:0000313" key="6">
    <source>
        <dbReference type="EMBL" id="SVA73103.1"/>
    </source>
</evidence>
<dbReference type="FunFam" id="1.20.272.10:FF:000001">
    <property type="entry name" value="Putative AAA family ATPase"/>
    <property type="match status" value="1"/>
</dbReference>
<dbReference type="Pfam" id="PF12002">
    <property type="entry name" value="MgsA_C"/>
    <property type="match status" value="1"/>
</dbReference>
<feature type="domain" description="AAA+ ATPase" evidence="5">
    <location>
        <begin position="51"/>
        <end position="168"/>
    </location>
</feature>
<dbReference type="GO" id="GO:0006261">
    <property type="term" value="P:DNA-templated DNA replication"/>
    <property type="evidence" value="ECO:0007669"/>
    <property type="project" value="TreeGrafter"/>
</dbReference>
<dbReference type="Pfam" id="PF16193">
    <property type="entry name" value="AAA_assoc_2"/>
    <property type="match status" value="1"/>
</dbReference>
<dbReference type="SMART" id="SM00382">
    <property type="entry name" value="AAA"/>
    <property type="match status" value="1"/>
</dbReference>
<dbReference type="EMBL" id="UINC01017592">
    <property type="protein sequence ID" value="SVA73103.1"/>
    <property type="molecule type" value="Genomic_DNA"/>
</dbReference>
<dbReference type="CDD" id="cd00009">
    <property type="entry name" value="AAA"/>
    <property type="match status" value="1"/>
</dbReference>
<dbReference type="SUPFAM" id="SSF52540">
    <property type="entry name" value="P-loop containing nucleoside triphosphate hydrolases"/>
    <property type="match status" value="1"/>
</dbReference>
<dbReference type="GO" id="GO:0016887">
    <property type="term" value="F:ATP hydrolysis activity"/>
    <property type="evidence" value="ECO:0007669"/>
    <property type="project" value="InterPro"/>
</dbReference>
<keyword evidence="4" id="KW-0067">ATP-binding</keyword>
<dbReference type="GO" id="GO:0003677">
    <property type="term" value="F:DNA binding"/>
    <property type="evidence" value="ECO:0007669"/>
    <property type="project" value="InterPro"/>
</dbReference>
<dbReference type="Pfam" id="PF00004">
    <property type="entry name" value="AAA"/>
    <property type="match status" value="1"/>
</dbReference>
<dbReference type="AlphaFoldDB" id="A0A381Y9E3"/>
<dbReference type="InterPro" id="IPR027417">
    <property type="entry name" value="P-loop_NTPase"/>
</dbReference>
<dbReference type="CDD" id="cd18139">
    <property type="entry name" value="HLD_clamp_RarA"/>
    <property type="match status" value="1"/>
</dbReference>
<sequence length="450" mass="48999">MTLFEHEAQKKLAAVAPLAARMRPIDLEGFVGQDHIIGKGSPLRRSLESGHIPSFILWGPPGTGKTTLANIVAGITGCHLSTMSAVTSGVSDLRKAVGSARERLGMNGQRTVLFIDEIHRFNKSQQDVILPHVEEGTVILIGATTENPSFEVVSPLLSRCRVFTLKPLSEVEVESILRKAVRSKENGLGNLTITIEDNALAMISNMAAGDARWALNALELAVDSMPIEISTKSVTTESVAKILQTRVRKYDKGGDRHYDTISAFIKSIRSSDPDSSIYWLARMLDAGEDPIFIARRLVISASEDIGLADPRALSIAIAAQQAVHLIGLPEGRIPLSEATIYLASAPKSNSAYKAIDAALSEVTNSGDFEVPLHLRNAITDLMAGEGYGKGYEYPHNYEGHFKPSQNLPKGLSVNHFYDPGKLGYEKYIADRLSGWWGDRYIPDSSEKFSS</sequence>
<dbReference type="GO" id="GO:0005524">
    <property type="term" value="F:ATP binding"/>
    <property type="evidence" value="ECO:0007669"/>
    <property type="project" value="UniProtKB-KW"/>
</dbReference>
<reference evidence="6" key="1">
    <citation type="submission" date="2018-05" db="EMBL/GenBank/DDBJ databases">
        <authorList>
            <person name="Lanie J.A."/>
            <person name="Ng W.-L."/>
            <person name="Kazmierczak K.M."/>
            <person name="Andrzejewski T.M."/>
            <person name="Davidsen T.M."/>
            <person name="Wayne K.J."/>
            <person name="Tettelin H."/>
            <person name="Glass J.I."/>
            <person name="Rusch D."/>
            <person name="Podicherti R."/>
            <person name="Tsui H.-C.T."/>
            <person name="Winkler M.E."/>
        </authorList>
    </citation>
    <scope>NUCLEOTIDE SEQUENCE</scope>
</reference>
<accession>A0A381Y9E3</accession>
<proteinExistence type="inferred from homology"/>
<dbReference type="InterPro" id="IPR032423">
    <property type="entry name" value="AAA_assoc_2"/>
</dbReference>
<keyword evidence="2" id="KW-0235">DNA replication</keyword>
<evidence type="ECO:0000256" key="4">
    <source>
        <dbReference type="ARBA" id="ARBA00022840"/>
    </source>
</evidence>
<gene>
    <name evidence="6" type="ORF">METZ01_LOCUS125957</name>
</gene>
<dbReference type="GO" id="GO:0000731">
    <property type="term" value="P:DNA synthesis involved in DNA repair"/>
    <property type="evidence" value="ECO:0007669"/>
    <property type="project" value="TreeGrafter"/>
</dbReference>
<dbReference type="SUPFAM" id="SSF48019">
    <property type="entry name" value="post-AAA+ oligomerization domain-like"/>
    <property type="match status" value="1"/>
</dbReference>
<name>A0A381Y9E3_9ZZZZ</name>
<keyword evidence="3" id="KW-0547">Nucleotide-binding</keyword>
<dbReference type="InterPro" id="IPR003959">
    <property type="entry name" value="ATPase_AAA_core"/>
</dbReference>
<dbReference type="PANTHER" id="PTHR13779">
    <property type="entry name" value="WERNER HELICASE-INTERACTING PROTEIN 1 FAMILY MEMBER"/>
    <property type="match status" value="1"/>
</dbReference>
<dbReference type="GO" id="GO:0008047">
    <property type="term" value="F:enzyme activator activity"/>
    <property type="evidence" value="ECO:0007669"/>
    <property type="project" value="TreeGrafter"/>
</dbReference>
<dbReference type="GO" id="GO:0017116">
    <property type="term" value="F:single-stranded DNA helicase activity"/>
    <property type="evidence" value="ECO:0007669"/>
    <property type="project" value="TreeGrafter"/>
</dbReference>
<dbReference type="FunFam" id="3.40.50.300:FF:000137">
    <property type="entry name" value="Replication-associated recombination protein A"/>
    <property type="match status" value="1"/>
</dbReference>
<dbReference type="InterPro" id="IPR021886">
    <property type="entry name" value="MgsA_C"/>
</dbReference>